<name>A0A167F0U2_9FLAO</name>
<protein>
    <recommendedName>
        <fullName evidence="3">Response regulatory domain-containing protein</fullName>
    </recommendedName>
</protein>
<accession>A0A167F0U2</accession>
<feature type="domain" description="Response regulatory" evidence="3">
    <location>
        <begin position="4"/>
        <end position="133"/>
    </location>
</feature>
<dbReference type="GO" id="GO:0000160">
    <property type="term" value="P:phosphorelay signal transduction system"/>
    <property type="evidence" value="ECO:0007669"/>
    <property type="project" value="InterPro"/>
</dbReference>
<dbReference type="PANTHER" id="PTHR43214">
    <property type="entry name" value="TWO-COMPONENT RESPONSE REGULATOR"/>
    <property type="match status" value="1"/>
</dbReference>
<dbReference type="Gene3D" id="1.10.10.10">
    <property type="entry name" value="Winged helix-like DNA-binding domain superfamily/Winged helix DNA-binding domain"/>
    <property type="match status" value="1"/>
</dbReference>
<feature type="modified residue" description="4-aspartylphosphate" evidence="2">
    <location>
        <position position="60"/>
    </location>
</feature>
<dbReference type="STRING" id="1763537.ULVI_13530"/>
<keyword evidence="5" id="KW-1185">Reference proteome</keyword>
<evidence type="ECO:0000313" key="4">
    <source>
        <dbReference type="EMBL" id="OAB76074.1"/>
    </source>
</evidence>
<evidence type="ECO:0000256" key="2">
    <source>
        <dbReference type="PROSITE-ProRule" id="PRU00169"/>
    </source>
</evidence>
<sequence>MCKKVLVIEDLDVIGSGILKKLDAIDYIEEVLFSQYCDEALLKFLQAHKEGVPFHLIITDLSFHKDHRPSTLHSGIDFISKLKALGYSTPIIVFSVEDRPNQIKILKENLGVSGYVLKDRNGLEELTKAIHAVAKGESYVSSKLAGAARITNNLTITNFDIQLLNLLASGKSQIEISTYLAKSNISPNSLSSIEKHLGNLKDALKARNITQLVAHAKDLGVI</sequence>
<evidence type="ECO:0000313" key="5">
    <source>
        <dbReference type="Proteomes" id="UP000077013"/>
    </source>
</evidence>
<evidence type="ECO:0000259" key="3">
    <source>
        <dbReference type="PROSITE" id="PS50110"/>
    </source>
</evidence>
<organism evidence="4 5">
    <name type="scientific">Cochleicola gelatinilyticus</name>
    <dbReference type="NCBI Taxonomy" id="1763537"/>
    <lineage>
        <taxon>Bacteria</taxon>
        <taxon>Pseudomonadati</taxon>
        <taxon>Bacteroidota</taxon>
        <taxon>Flavobacteriia</taxon>
        <taxon>Flavobacteriales</taxon>
        <taxon>Flavobacteriaceae</taxon>
        <taxon>Cochleicola</taxon>
    </lineage>
</organism>
<dbReference type="Proteomes" id="UP000077013">
    <property type="component" value="Unassembled WGS sequence"/>
</dbReference>
<dbReference type="OrthoDB" id="659223at2"/>
<dbReference type="InterPro" id="IPR036388">
    <property type="entry name" value="WH-like_DNA-bd_sf"/>
</dbReference>
<dbReference type="SUPFAM" id="SSF52172">
    <property type="entry name" value="CheY-like"/>
    <property type="match status" value="1"/>
</dbReference>
<dbReference type="EMBL" id="LRXL01000052">
    <property type="protein sequence ID" value="OAB76074.1"/>
    <property type="molecule type" value="Genomic_DNA"/>
</dbReference>
<keyword evidence="1" id="KW-0238">DNA-binding</keyword>
<dbReference type="AlphaFoldDB" id="A0A167F0U2"/>
<dbReference type="InterPro" id="IPR001789">
    <property type="entry name" value="Sig_transdc_resp-reg_receiver"/>
</dbReference>
<dbReference type="PROSITE" id="PS50110">
    <property type="entry name" value="RESPONSE_REGULATORY"/>
    <property type="match status" value="1"/>
</dbReference>
<dbReference type="InterPro" id="IPR039420">
    <property type="entry name" value="WalR-like"/>
</dbReference>
<dbReference type="RefSeq" id="WP_068593330.1">
    <property type="nucleotide sequence ID" value="NZ_LRXL01000052.1"/>
</dbReference>
<dbReference type="InterPro" id="IPR016032">
    <property type="entry name" value="Sig_transdc_resp-reg_C-effctor"/>
</dbReference>
<dbReference type="SMART" id="SM00448">
    <property type="entry name" value="REC"/>
    <property type="match status" value="1"/>
</dbReference>
<comment type="caution">
    <text evidence="4">The sequence shown here is derived from an EMBL/GenBank/DDBJ whole genome shotgun (WGS) entry which is preliminary data.</text>
</comment>
<dbReference type="Gene3D" id="3.40.50.2300">
    <property type="match status" value="1"/>
</dbReference>
<dbReference type="PANTHER" id="PTHR43214:SF17">
    <property type="entry name" value="TRANSCRIPTIONAL REGULATORY PROTEIN RCSB"/>
    <property type="match status" value="1"/>
</dbReference>
<proteinExistence type="predicted"/>
<dbReference type="SMART" id="SM00421">
    <property type="entry name" value="HTH_LUXR"/>
    <property type="match status" value="1"/>
</dbReference>
<evidence type="ECO:0000256" key="1">
    <source>
        <dbReference type="ARBA" id="ARBA00023125"/>
    </source>
</evidence>
<dbReference type="GO" id="GO:0006355">
    <property type="term" value="P:regulation of DNA-templated transcription"/>
    <property type="evidence" value="ECO:0007669"/>
    <property type="project" value="InterPro"/>
</dbReference>
<reference evidence="4 5" key="1">
    <citation type="submission" date="2016-02" db="EMBL/GenBank/DDBJ databases">
        <title>Ulvibacter sp. LPB0005, isolated from Thais luteostoma.</title>
        <authorList>
            <person name="Shin S.-K."/>
            <person name="Yi H."/>
        </authorList>
    </citation>
    <scope>NUCLEOTIDE SEQUENCE [LARGE SCALE GENOMIC DNA]</scope>
    <source>
        <strain evidence="4 5">LPB0005</strain>
    </source>
</reference>
<keyword evidence="2" id="KW-0597">Phosphoprotein</keyword>
<dbReference type="InterPro" id="IPR011006">
    <property type="entry name" value="CheY-like_superfamily"/>
</dbReference>
<dbReference type="GO" id="GO:0003677">
    <property type="term" value="F:DNA binding"/>
    <property type="evidence" value="ECO:0007669"/>
    <property type="project" value="UniProtKB-KW"/>
</dbReference>
<dbReference type="InterPro" id="IPR000792">
    <property type="entry name" value="Tscrpt_reg_LuxR_C"/>
</dbReference>
<dbReference type="SUPFAM" id="SSF46894">
    <property type="entry name" value="C-terminal effector domain of the bipartite response regulators"/>
    <property type="match status" value="1"/>
</dbReference>
<gene>
    <name evidence="4" type="ORF">ULVI_13530</name>
</gene>